<protein>
    <submittedName>
        <fullName evidence="2">Uncharacterized protein</fullName>
    </submittedName>
</protein>
<sequence>MVQLISIILAFLIIYTLFKTRETSSSSRKLRMLVYTFFGIIFLLGLVSVVLGTYGLLNSYNISGNWRINMSSILVVLAGFLLVVLSYVGISKFKMNC</sequence>
<reference evidence="2 3" key="1">
    <citation type="submission" date="2010-07" db="EMBL/GenBank/DDBJ databases">
        <authorList>
            <person name="Sid Ahmed O."/>
        </authorList>
    </citation>
    <scope>NUCLEOTIDE SEQUENCE [LARGE SCALE GENOMIC DNA]</scope>
    <source>
        <strain evidence="2 3">TX4248</strain>
    </source>
</reference>
<dbReference type="AlphaFoldDB" id="A0A125W9F9"/>
<organism evidence="2 3">
    <name type="scientific">Enterococcus faecalis TX4248</name>
    <dbReference type="NCBI Taxonomy" id="749495"/>
    <lineage>
        <taxon>Bacteria</taxon>
        <taxon>Bacillati</taxon>
        <taxon>Bacillota</taxon>
        <taxon>Bacilli</taxon>
        <taxon>Lactobacillales</taxon>
        <taxon>Enterococcaceae</taxon>
        <taxon>Enterococcus</taxon>
    </lineage>
</organism>
<name>A0A125W9F9_ENTFL</name>
<evidence type="ECO:0000313" key="3">
    <source>
        <dbReference type="Proteomes" id="UP000004846"/>
    </source>
</evidence>
<proteinExistence type="predicted"/>
<comment type="caution">
    <text evidence="2">The sequence shown here is derived from an EMBL/GenBank/DDBJ whole genome shotgun (WGS) entry which is preliminary data.</text>
</comment>
<evidence type="ECO:0000256" key="1">
    <source>
        <dbReference type="SAM" id="Phobius"/>
    </source>
</evidence>
<dbReference type="Proteomes" id="UP000004846">
    <property type="component" value="Unassembled WGS sequence"/>
</dbReference>
<feature type="transmembrane region" description="Helical" evidence="1">
    <location>
        <begin position="33"/>
        <end position="56"/>
    </location>
</feature>
<keyword evidence="1" id="KW-0812">Transmembrane</keyword>
<dbReference type="HOGENOM" id="CLU_2342398_0_0_9"/>
<accession>A0A125W9F9</accession>
<keyword evidence="1" id="KW-1133">Transmembrane helix</keyword>
<feature type="transmembrane region" description="Helical" evidence="1">
    <location>
        <begin position="68"/>
        <end position="90"/>
    </location>
</feature>
<gene>
    <name evidence="2" type="ORF">HMPREF9498_00385</name>
</gene>
<dbReference type="EMBL" id="AEBR01000009">
    <property type="protein sequence ID" value="EFM83933.1"/>
    <property type="molecule type" value="Genomic_DNA"/>
</dbReference>
<evidence type="ECO:0000313" key="2">
    <source>
        <dbReference type="EMBL" id="EFM83933.1"/>
    </source>
</evidence>
<keyword evidence="1" id="KW-0472">Membrane</keyword>
<feature type="transmembrane region" description="Helical" evidence="1">
    <location>
        <begin position="6"/>
        <end position="21"/>
    </location>
</feature>